<reference evidence="1" key="2">
    <citation type="journal article" date="2022" name="New Phytol.">
        <title>Evolutionary transition to the ectomycorrhizal habit in the genomes of a hyperdiverse lineage of mushroom-forming fungi.</title>
        <authorList>
            <person name="Looney B."/>
            <person name="Miyauchi S."/>
            <person name="Morin E."/>
            <person name="Drula E."/>
            <person name="Courty P.E."/>
            <person name="Kohler A."/>
            <person name="Kuo A."/>
            <person name="LaButti K."/>
            <person name="Pangilinan J."/>
            <person name="Lipzen A."/>
            <person name="Riley R."/>
            <person name="Andreopoulos W."/>
            <person name="He G."/>
            <person name="Johnson J."/>
            <person name="Nolan M."/>
            <person name="Tritt A."/>
            <person name="Barry K.W."/>
            <person name="Grigoriev I.V."/>
            <person name="Nagy L.G."/>
            <person name="Hibbett D."/>
            <person name="Henrissat B."/>
            <person name="Matheny P.B."/>
            <person name="Labbe J."/>
            <person name="Martin F.M."/>
        </authorList>
    </citation>
    <scope>NUCLEOTIDE SEQUENCE</scope>
    <source>
        <strain evidence="1">HHB10654</strain>
    </source>
</reference>
<sequence length="473" mass="51977">MLTPLLFACAFLISPSGGLPMASLPASLLTNGTVPSALAAVHPPAACKDIDSCRTRGTIICSSLVTILACVWTAVHRNIPGPSPPGELRLRRFVLRMLEMMKIVVATSLVPEWVLAWAVRQFLNARDLARELEAVRCPAEGAWKEKGWLEGDAGCLTRCRCSGRQTFSKSSLALDEHAGRLRDKWTTRHGFFVIMGGFYLYRNGEPQHPLSRQEVVKLVKAGDLVPPTEDEIRGWSQGDSLSKSFAIAQTLWFIVQCIARPIEHLPITQLELVTLAYTAITFAMYGAWWHKPQNVGSSVRVAMAELPEQEQPRQPARYWRIYEVMAGAQPDIYVDLRKQSCVPTFYGGSIGGDDNAAASADLIAVVAAMIFGAVHCAAWNSAFPSRTEELIWRVSSAVIVAIPGAIVLVPAGFSGLGYENFFGGTHLLLCFLAGPMYIAARMVLLVLSFTTLWSLPYQAYQTVQWTLRMPHVA</sequence>
<proteinExistence type="predicted"/>
<protein>
    <submittedName>
        <fullName evidence="1">Uncharacterized protein</fullName>
    </submittedName>
</protein>
<gene>
    <name evidence="1" type="ORF">BV25DRAFT_1991326</name>
</gene>
<keyword evidence="2" id="KW-1185">Reference proteome</keyword>
<evidence type="ECO:0000313" key="1">
    <source>
        <dbReference type="EMBL" id="KAI0062788.1"/>
    </source>
</evidence>
<name>A0ACB8T1X9_9AGAM</name>
<organism evidence="1 2">
    <name type="scientific">Artomyces pyxidatus</name>
    <dbReference type="NCBI Taxonomy" id="48021"/>
    <lineage>
        <taxon>Eukaryota</taxon>
        <taxon>Fungi</taxon>
        <taxon>Dikarya</taxon>
        <taxon>Basidiomycota</taxon>
        <taxon>Agaricomycotina</taxon>
        <taxon>Agaricomycetes</taxon>
        <taxon>Russulales</taxon>
        <taxon>Auriscalpiaceae</taxon>
        <taxon>Artomyces</taxon>
    </lineage>
</organism>
<comment type="caution">
    <text evidence="1">The sequence shown here is derived from an EMBL/GenBank/DDBJ whole genome shotgun (WGS) entry which is preliminary data.</text>
</comment>
<accession>A0ACB8T1X9</accession>
<dbReference type="EMBL" id="MU277206">
    <property type="protein sequence ID" value="KAI0062788.1"/>
    <property type="molecule type" value="Genomic_DNA"/>
</dbReference>
<reference evidence="1" key="1">
    <citation type="submission" date="2021-03" db="EMBL/GenBank/DDBJ databases">
        <authorList>
            <consortium name="DOE Joint Genome Institute"/>
            <person name="Ahrendt S."/>
            <person name="Looney B.P."/>
            <person name="Miyauchi S."/>
            <person name="Morin E."/>
            <person name="Drula E."/>
            <person name="Courty P.E."/>
            <person name="Chicoki N."/>
            <person name="Fauchery L."/>
            <person name="Kohler A."/>
            <person name="Kuo A."/>
            <person name="Labutti K."/>
            <person name="Pangilinan J."/>
            <person name="Lipzen A."/>
            <person name="Riley R."/>
            <person name="Andreopoulos W."/>
            <person name="He G."/>
            <person name="Johnson J."/>
            <person name="Barry K.W."/>
            <person name="Grigoriev I.V."/>
            <person name="Nagy L."/>
            <person name="Hibbett D."/>
            <person name="Henrissat B."/>
            <person name="Matheny P.B."/>
            <person name="Labbe J."/>
            <person name="Martin F."/>
        </authorList>
    </citation>
    <scope>NUCLEOTIDE SEQUENCE</scope>
    <source>
        <strain evidence="1">HHB10654</strain>
    </source>
</reference>
<dbReference type="Proteomes" id="UP000814140">
    <property type="component" value="Unassembled WGS sequence"/>
</dbReference>
<evidence type="ECO:0000313" key="2">
    <source>
        <dbReference type="Proteomes" id="UP000814140"/>
    </source>
</evidence>
<feature type="non-terminal residue" evidence="1">
    <location>
        <position position="1"/>
    </location>
</feature>